<keyword evidence="1" id="KW-1133">Transmembrane helix</keyword>
<accession>A0A7W6NR36</accession>
<gene>
    <name evidence="2" type="ORF">GGR12_003177</name>
</gene>
<dbReference type="EMBL" id="JACIDM010000003">
    <property type="protein sequence ID" value="MBB4084289.1"/>
    <property type="molecule type" value="Genomic_DNA"/>
</dbReference>
<organism evidence="2 3">
    <name type="scientific">Brevundimonas lenta</name>
    <dbReference type="NCBI Taxonomy" id="424796"/>
    <lineage>
        <taxon>Bacteria</taxon>
        <taxon>Pseudomonadati</taxon>
        <taxon>Pseudomonadota</taxon>
        <taxon>Alphaproteobacteria</taxon>
        <taxon>Caulobacterales</taxon>
        <taxon>Caulobacteraceae</taxon>
        <taxon>Brevundimonas</taxon>
    </lineage>
</organism>
<keyword evidence="1" id="KW-0812">Transmembrane</keyword>
<keyword evidence="1" id="KW-0472">Membrane</keyword>
<name>A0A7W6NR36_9CAUL</name>
<feature type="transmembrane region" description="Helical" evidence="1">
    <location>
        <begin position="6"/>
        <end position="26"/>
    </location>
</feature>
<evidence type="ECO:0000313" key="2">
    <source>
        <dbReference type="EMBL" id="MBB4084289.1"/>
    </source>
</evidence>
<dbReference type="Proteomes" id="UP000529946">
    <property type="component" value="Unassembled WGS sequence"/>
</dbReference>
<evidence type="ECO:0000313" key="3">
    <source>
        <dbReference type="Proteomes" id="UP000529946"/>
    </source>
</evidence>
<sequence>MSFMAVVSGAIIMGYAVAALFFLKFWRRTGDRLFLAFAAAFLLMAATPLLTNLLHVPREEQSPFYLLRLLAFLIIIVAIIGKSRRAAPRG</sequence>
<dbReference type="AlphaFoldDB" id="A0A7W6NR36"/>
<reference evidence="2 3" key="1">
    <citation type="submission" date="2020-08" db="EMBL/GenBank/DDBJ databases">
        <title>Genomic Encyclopedia of Type Strains, Phase IV (KMG-IV): sequencing the most valuable type-strain genomes for metagenomic binning, comparative biology and taxonomic classification.</title>
        <authorList>
            <person name="Goeker M."/>
        </authorList>
    </citation>
    <scope>NUCLEOTIDE SEQUENCE [LARGE SCALE GENOMIC DNA]</scope>
    <source>
        <strain evidence="2 3">DSM 23960</strain>
    </source>
</reference>
<proteinExistence type="predicted"/>
<evidence type="ECO:0000256" key="1">
    <source>
        <dbReference type="SAM" id="Phobius"/>
    </source>
</evidence>
<protein>
    <submittedName>
        <fullName evidence="2">Putative membrane protein YeiB</fullName>
    </submittedName>
</protein>
<dbReference type="Pfam" id="PF19447">
    <property type="entry name" value="DUF5985"/>
    <property type="match status" value="1"/>
</dbReference>
<comment type="caution">
    <text evidence="2">The sequence shown here is derived from an EMBL/GenBank/DDBJ whole genome shotgun (WGS) entry which is preliminary data.</text>
</comment>
<feature type="transmembrane region" description="Helical" evidence="1">
    <location>
        <begin position="33"/>
        <end position="51"/>
    </location>
</feature>
<dbReference type="RefSeq" id="WP_221212416.1">
    <property type="nucleotide sequence ID" value="NZ_BAAAER010000003.1"/>
</dbReference>
<keyword evidence="3" id="KW-1185">Reference proteome</keyword>
<dbReference type="InterPro" id="IPR046027">
    <property type="entry name" value="DUF5985"/>
</dbReference>
<feature type="transmembrane region" description="Helical" evidence="1">
    <location>
        <begin position="63"/>
        <end position="81"/>
    </location>
</feature>